<sequence>MHPPTSDLGSVGQPAVSLMIETIGGNAIEQNICDTHPACPNASASEDFSGCIKRILPSEVDNEHKCPTIQTYLLIRSKHWRNRNKVFQQKVNGGAGSGGFAEQGEEAGEDLVLDVDDDEAAGGASVDLEVGSLALDAPEMAVNVEDPAAKEVLEMVDEVGALGVVVAT</sequence>
<name>A0A9D5CI92_9LILI</name>
<protein>
    <submittedName>
        <fullName evidence="1">Uncharacterized protein</fullName>
    </submittedName>
</protein>
<organism evidence="1 2">
    <name type="scientific">Dioscorea zingiberensis</name>
    <dbReference type="NCBI Taxonomy" id="325984"/>
    <lineage>
        <taxon>Eukaryota</taxon>
        <taxon>Viridiplantae</taxon>
        <taxon>Streptophyta</taxon>
        <taxon>Embryophyta</taxon>
        <taxon>Tracheophyta</taxon>
        <taxon>Spermatophyta</taxon>
        <taxon>Magnoliopsida</taxon>
        <taxon>Liliopsida</taxon>
        <taxon>Dioscoreales</taxon>
        <taxon>Dioscoreaceae</taxon>
        <taxon>Dioscorea</taxon>
    </lineage>
</organism>
<reference evidence="1" key="2">
    <citation type="journal article" date="2022" name="Hortic Res">
        <title>The genome of Dioscorea zingiberensis sheds light on the biosynthesis, origin and evolution of the medicinally important diosgenin saponins.</title>
        <authorList>
            <person name="Li Y."/>
            <person name="Tan C."/>
            <person name="Li Z."/>
            <person name="Guo J."/>
            <person name="Li S."/>
            <person name="Chen X."/>
            <person name="Wang C."/>
            <person name="Dai X."/>
            <person name="Yang H."/>
            <person name="Song W."/>
            <person name="Hou L."/>
            <person name="Xu J."/>
            <person name="Tong Z."/>
            <person name="Xu A."/>
            <person name="Yuan X."/>
            <person name="Wang W."/>
            <person name="Yang Q."/>
            <person name="Chen L."/>
            <person name="Sun Z."/>
            <person name="Wang K."/>
            <person name="Pan B."/>
            <person name="Chen J."/>
            <person name="Bao Y."/>
            <person name="Liu F."/>
            <person name="Qi X."/>
            <person name="Gang D.R."/>
            <person name="Wen J."/>
            <person name="Li J."/>
        </authorList>
    </citation>
    <scope>NUCLEOTIDE SEQUENCE</scope>
    <source>
        <strain evidence="1">Dzin_1.0</strain>
    </source>
</reference>
<comment type="caution">
    <text evidence="1">The sequence shown here is derived from an EMBL/GenBank/DDBJ whole genome shotgun (WGS) entry which is preliminary data.</text>
</comment>
<evidence type="ECO:0000313" key="2">
    <source>
        <dbReference type="Proteomes" id="UP001085076"/>
    </source>
</evidence>
<dbReference type="AlphaFoldDB" id="A0A9D5CI92"/>
<accession>A0A9D5CI92</accession>
<keyword evidence="2" id="KW-1185">Reference proteome</keyword>
<gene>
    <name evidence="1" type="ORF">J5N97_021323</name>
</gene>
<reference evidence="1" key="1">
    <citation type="submission" date="2021-03" db="EMBL/GenBank/DDBJ databases">
        <authorList>
            <person name="Li Z."/>
            <person name="Yang C."/>
        </authorList>
    </citation>
    <scope>NUCLEOTIDE SEQUENCE</scope>
    <source>
        <strain evidence="1">Dzin_1.0</strain>
        <tissue evidence="1">Leaf</tissue>
    </source>
</reference>
<proteinExistence type="predicted"/>
<dbReference type="EMBL" id="JAGGNH010000005">
    <property type="protein sequence ID" value="KAJ0973364.1"/>
    <property type="molecule type" value="Genomic_DNA"/>
</dbReference>
<evidence type="ECO:0000313" key="1">
    <source>
        <dbReference type="EMBL" id="KAJ0973364.1"/>
    </source>
</evidence>
<dbReference type="Proteomes" id="UP001085076">
    <property type="component" value="Miscellaneous, Linkage group lg05"/>
</dbReference>